<feature type="transmembrane region" description="Helical" evidence="12">
    <location>
        <begin position="18"/>
        <end position="38"/>
    </location>
</feature>
<evidence type="ECO:0000256" key="1">
    <source>
        <dbReference type="ARBA" id="ARBA00004651"/>
    </source>
</evidence>
<keyword evidence="8" id="KW-0677">Repeat</keyword>
<evidence type="ECO:0000256" key="9">
    <source>
        <dbReference type="ARBA" id="ARBA00022989"/>
    </source>
</evidence>
<reference evidence="13" key="2">
    <citation type="submission" date="2022-10" db="EMBL/GenBank/DDBJ databases">
        <authorList>
            <consortium name="ENA_rothamsted_submissions"/>
            <consortium name="culmorum"/>
            <person name="King R."/>
        </authorList>
    </citation>
    <scope>NUCLEOTIDE SEQUENCE</scope>
</reference>
<evidence type="ECO:0000256" key="7">
    <source>
        <dbReference type="ARBA" id="ARBA00022692"/>
    </source>
</evidence>
<keyword evidence="6 12" id="KW-0762">Sugar transport</keyword>
<keyword evidence="4 12" id="KW-0813">Transport</keyword>
<organism evidence="13 14">
    <name type="scientific">Chironomus riparius</name>
    <dbReference type="NCBI Taxonomy" id="315576"/>
    <lineage>
        <taxon>Eukaryota</taxon>
        <taxon>Metazoa</taxon>
        <taxon>Ecdysozoa</taxon>
        <taxon>Arthropoda</taxon>
        <taxon>Hexapoda</taxon>
        <taxon>Insecta</taxon>
        <taxon>Pterygota</taxon>
        <taxon>Neoptera</taxon>
        <taxon>Endopterygota</taxon>
        <taxon>Diptera</taxon>
        <taxon>Nematocera</taxon>
        <taxon>Chironomoidea</taxon>
        <taxon>Chironomidae</taxon>
        <taxon>Chironominae</taxon>
        <taxon>Chironomus</taxon>
    </lineage>
</organism>
<dbReference type="GO" id="GO:0005886">
    <property type="term" value="C:plasma membrane"/>
    <property type="evidence" value="ECO:0007669"/>
    <property type="project" value="UniProtKB-SubCell"/>
</dbReference>
<evidence type="ECO:0000313" key="14">
    <source>
        <dbReference type="Proteomes" id="UP001153620"/>
    </source>
</evidence>
<protein>
    <recommendedName>
        <fullName evidence="12">Sugar transporter SWEET</fullName>
    </recommendedName>
</protein>
<keyword evidence="7 12" id="KW-0812">Transmembrane</keyword>
<evidence type="ECO:0000256" key="10">
    <source>
        <dbReference type="ARBA" id="ARBA00023034"/>
    </source>
</evidence>
<feature type="transmembrane region" description="Helical" evidence="12">
    <location>
        <begin position="50"/>
        <end position="72"/>
    </location>
</feature>
<keyword evidence="14" id="KW-1185">Reference proteome</keyword>
<dbReference type="GO" id="GO:0000139">
    <property type="term" value="C:Golgi membrane"/>
    <property type="evidence" value="ECO:0007669"/>
    <property type="project" value="UniProtKB-SubCell"/>
</dbReference>
<feature type="transmembrane region" description="Helical" evidence="12">
    <location>
        <begin position="137"/>
        <end position="156"/>
    </location>
</feature>
<keyword evidence="10" id="KW-0333">Golgi apparatus</keyword>
<dbReference type="AlphaFoldDB" id="A0A9N9WXX2"/>
<name>A0A9N9WXX2_9DIPT</name>
<dbReference type="OrthoDB" id="409725at2759"/>
<comment type="similarity">
    <text evidence="3 12">Belongs to the SWEET sugar transporter family.</text>
</comment>
<proteinExistence type="inferred from homology"/>
<evidence type="ECO:0000256" key="2">
    <source>
        <dbReference type="ARBA" id="ARBA00004653"/>
    </source>
</evidence>
<feature type="transmembrane region" description="Helical" evidence="12">
    <location>
        <begin position="168"/>
        <end position="189"/>
    </location>
</feature>
<dbReference type="InterPro" id="IPR047664">
    <property type="entry name" value="SWEET"/>
</dbReference>
<dbReference type="Pfam" id="PF03083">
    <property type="entry name" value="MtN3_slv"/>
    <property type="match status" value="2"/>
</dbReference>
<feature type="transmembrane region" description="Helical" evidence="12">
    <location>
        <begin position="78"/>
        <end position="98"/>
    </location>
</feature>
<dbReference type="PANTHER" id="PTHR10791:SF5">
    <property type="entry name" value="SUGAR TRANSPORTER SWEET"/>
    <property type="match status" value="1"/>
</dbReference>
<dbReference type="GO" id="GO:0051119">
    <property type="term" value="F:sugar transmembrane transporter activity"/>
    <property type="evidence" value="ECO:0007669"/>
    <property type="project" value="InterPro"/>
</dbReference>
<evidence type="ECO:0000256" key="8">
    <source>
        <dbReference type="ARBA" id="ARBA00022737"/>
    </source>
</evidence>
<evidence type="ECO:0000256" key="3">
    <source>
        <dbReference type="ARBA" id="ARBA00007809"/>
    </source>
</evidence>
<comment type="subcellular location">
    <subcellularLocation>
        <location evidence="1 12">Cell membrane</location>
        <topology evidence="1 12">Multi-pass membrane protein</topology>
    </subcellularLocation>
    <subcellularLocation>
        <location evidence="2">Golgi apparatus membrane</location>
        <topology evidence="2">Multi-pass membrane protein</topology>
    </subcellularLocation>
</comment>
<gene>
    <name evidence="13" type="ORF">CHIRRI_LOCUS11038</name>
</gene>
<evidence type="ECO:0000256" key="4">
    <source>
        <dbReference type="ARBA" id="ARBA00022448"/>
    </source>
</evidence>
<feature type="transmembrane region" description="Helical" evidence="12">
    <location>
        <begin position="107"/>
        <end position="125"/>
    </location>
</feature>
<evidence type="ECO:0000256" key="11">
    <source>
        <dbReference type="ARBA" id="ARBA00023136"/>
    </source>
</evidence>
<feature type="transmembrane region" description="Helical" evidence="12">
    <location>
        <begin position="195"/>
        <end position="216"/>
    </location>
</feature>
<evidence type="ECO:0000256" key="6">
    <source>
        <dbReference type="ARBA" id="ARBA00022597"/>
    </source>
</evidence>
<evidence type="ECO:0000256" key="5">
    <source>
        <dbReference type="ARBA" id="ARBA00022475"/>
    </source>
</evidence>
<dbReference type="FunFam" id="1.20.1280.290:FF:000004">
    <property type="entry name" value="Sugar transporter SWEET"/>
    <property type="match status" value="1"/>
</dbReference>
<dbReference type="EMBL" id="OU895879">
    <property type="protein sequence ID" value="CAG9808194.1"/>
    <property type="molecule type" value="Genomic_DNA"/>
</dbReference>
<dbReference type="Proteomes" id="UP001153620">
    <property type="component" value="Chromosome 3"/>
</dbReference>
<accession>A0A9N9WXX2</accession>
<keyword evidence="9 12" id="KW-1133">Transmembrane helix</keyword>
<evidence type="ECO:0000256" key="12">
    <source>
        <dbReference type="RuleBase" id="RU910715"/>
    </source>
</evidence>
<keyword evidence="11 12" id="KW-0472">Membrane</keyword>
<reference evidence="13" key="1">
    <citation type="submission" date="2022-01" db="EMBL/GenBank/DDBJ databases">
        <authorList>
            <person name="King R."/>
        </authorList>
    </citation>
    <scope>NUCLEOTIDE SEQUENCE</scope>
</reference>
<keyword evidence="5" id="KW-1003">Cell membrane</keyword>
<sequence length="228" mass="25249">MEALIEKLSIILHPYKDVVGQFAIIITVLQLLTPALLINEIRKAKSTKGFSIIPFIGGGIISIMFVVFGQMLNDPVTVKVNLIGVILSVVYISLFYMYTPLNDKFNVWLRVGVAGAFSAVMVAYTKYEDPELVEHRFGLIVTLLLYALIASPMAELGEIMRKKSTEGLPFSIIFMGFAVGLTWLVYGVILNSLFMVMQNLVAVLLSGFQLGLFVVYPSKSTVSEKKKN</sequence>
<dbReference type="PANTHER" id="PTHR10791">
    <property type="entry name" value="RAG1-ACTIVATING PROTEIN 1"/>
    <property type="match status" value="1"/>
</dbReference>
<evidence type="ECO:0000313" key="13">
    <source>
        <dbReference type="EMBL" id="CAG9808194.1"/>
    </source>
</evidence>
<comment type="function">
    <text evidence="12">Mediates sugar transport across membranes.</text>
</comment>
<dbReference type="InterPro" id="IPR004316">
    <property type="entry name" value="SWEET_rpt"/>
</dbReference>
<dbReference type="Gene3D" id="1.20.1280.290">
    <property type="match status" value="2"/>
</dbReference>